<sequence>MQDANSKNGVSNTNSANNAQDVKGLTRQQIAQLLASDIPDGSIVNLGIGMPTLVGDYLPPDKDILLHSENGILGMGPAASGKDVDPDLINASRQPITLLGGASITEHTVSFAMMRGGHLDYAVLGAFQVSEKGDLANWKTDAADAIPAVGGAMDLAVGAKQVLVTMEHRGRDGTPKVLRQCTYPLTGKGVVTRIYTDLAVIDVTPDGLAVYAMLDGVDATFLRSVTDAPLNFPATPRAIVLDPAGAPRYA</sequence>
<dbReference type="InterPro" id="IPR004165">
    <property type="entry name" value="CoA_trans_fam_I"/>
</dbReference>
<keyword evidence="2" id="KW-0808">Transferase</keyword>
<dbReference type="SUPFAM" id="SSF100950">
    <property type="entry name" value="NagB/RpiA/CoA transferase-like"/>
    <property type="match status" value="1"/>
</dbReference>
<dbReference type="RefSeq" id="WP_279993735.1">
    <property type="nucleotide sequence ID" value="NZ_JAOCDZ010000001.1"/>
</dbReference>
<evidence type="ECO:0000313" key="5">
    <source>
        <dbReference type="Proteomes" id="UP001161094"/>
    </source>
</evidence>
<dbReference type="Pfam" id="PF01144">
    <property type="entry name" value="CoA_trans"/>
    <property type="match status" value="1"/>
</dbReference>
<dbReference type="PANTHER" id="PTHR13707:SF57">
    <property type="entry name" value="SUCCINYL-COA:3-KETOACID COENZYME A TRANSFERASE SUBUNIT B-RELATED"/>
    <property type="match status" value="1"/>
</dbReference>
<name>A0AA42IYL5_9BURK</name>
<dbReference type="InterPro" id="IPR004164">
    <property type="entry name" value="CoA_transf_AS"/>
</dbReference>
<evidence type="ECO:0000256" key="3">
    <source>
        <dbReference type="SAM" id="MobiDB-lite"/>
    </source>
</evidence>
<evidence type="ECO:0000256" key="2">
    <source>
        <dbReference type="ARBA" id="ARBA00022679"/>
    </source>
</evidence>
<dbReference type="InterPro" id="IPR037171">
    <property type="entry name" value="NagB/RpiA_transferase-like"/>
</dbReference>
<evidence type="ECO:0000256" key="1">
    <source>
        <dbReference type="ARBA" id="ARBA00007047"/>
    </source>
</evidence>
<dbReference type="NCBIfam" id="TIGR02428">
    <property type="entry name" value="pcaJ_scoB_fam"/>
    <property type="match status" value="1"/>
</dbReference>
<proteinExistence type="inferred from homology"/>
<evidence type="ECO:0000313" key="4">
    <source>
        <dbReference type="EMBL" id="MDH0734726.1"/>
    </source>
</evidence>
<dbReference type="InterPro" id="IPR012791">
    <property type="entry name" value="3-oxoacid_CoA-transf_B"/>
</dbReference>
<feature type="region of interest" description="Disordered" evidence="3">
    <location>
        <begin position="1"/>
        <end position="21"/>
    </location>
</feature>
<protein>
    <submittedName>
        <fullName evidence="4">3-oxoacid CoA-transferase subunit B</fullName>
    </submittedName>
</protein>
<comment type="caution">
    <text evidence="4">The sequence shown here is derived from an EMBL/GenBank/DDBJ whole genome shotgun (WGS) entry which is preliminary data.</text>
</comment>
<organism evidence="4 5">
    <name type="scientific">Achromobacter spanius</name>
    <dbReference type="NCBI Taxonomy" id="217203"/>
    <lineage>
        <taxon>Bacteria</taxon>
        <taxon>Pseudomonadati</taxon>
        <taxon>Pseudomonadota</taxon>
        <taxon>Betaproteobacteria</taxon>
        <taxon>Burkholderiales</taxon>
        <taxon>Alcaligenaceae</taxon>
        <taxon>Achromobacter</taxon>
    </lineage>
</organism>
<dbReference type="Gene3D" id="3.40.1080.10">
    <property type="entry name" value="Glutaconate Coenzyme A-transferase"/>
    <property type="match status" value="1"/>
</dbReference>
<dbReference type="PROSITE" id="PS01274">
    <property type="entry name" value="COA_TRANSF_2"/>
    <property type="match status" value="1"/>
</dbReference>
<dbReference type="EMBL" id="JAOCDZ010000001">
    <property type="protein sequence ID" value="MDH0734726.1"/>
    <property type="molecule type" value="Genomic_DNA"/>
</dbReference>
<dbReference type="Proteomes" id="UP001161094">
    <property type="component" value="Unassembled WGS sequence"/>
</dbReference>
<dbReference type="AlphaFoldDB" id="A0AA42IYL5"/>
<dbReference type="GO" id="GO:0008410">
    <property type="term" value="F:CoA-transferase activity"/>
    <property type="evidence" value="ECO:0007669"/>
    <property type="project" value="InterPro"/>
</dbReference>
<accession>A0AA42IYL5</accession>
<reference evidence="4" key="1">
    <citation type="submission" date="2022-09" db="EMBL/GenBank/DDBJ databases">
        <title>Intensive care unit water sources are persistently colonized with multi-drug resistant bacteria and are the site of extensive horizontal gene transfer of antibiotic resistance genes.</title>
        <authorList>
            <person name="Diorio-Toth L."/>
        </authorList>
    </citation>
    <scope>NUCLEOTIDE SEQUENCE</scope>
    <source>
        <strain evidence="4">GD03843</strain>
    </source>
</reference>
<dbReference type="SMART" id="SM00882">
    <property type="entry name" value="CoA_trans"/>
    <property type="match status" value="1"/>
</dbReference>
<gene>
    <name evidence="4" type="ORF">N5D93_02835</name>
</gene>
<dbReference type="PANTHER" id="PTHR13707">
    <property type="entry name" value="KETOACID-COENZYME A TRANSFERASE"/>
    <property type="match status" value="1"/>
</dbReference>
<comment type="similarity">
    <text evidence="1">Belongs to the 3-oxoacid CoA-transferase subunit B family.</text>
</comment>